<feature type="transmembrane region" description="Helical" evidence="8">
    <location>
        <begin position="60"/>
        <end position="82"/>
    </location>
</feature>
<evidence type="ECO:0000256" key="1">
    <source>
        <dbReference type="ARBA" id="ARBA00004651"/>
    </source>
</evidence>
<gene>
    <name evidence="9" type="ORF">ACFPCZ_15210</name>
</gene>
<dbReference type="Proteomes" id="UP001595858">
    <property type="component" value="Unassembled WGS sequence"/>
</dbReference>
<keyword evidence="4 8" id="KW-0812">Transmembrane</keyword>
<feature type="transmembrane region" description="Helical" evidence="8">
    <location>
        <begin position="88"/>
        <end position="113"/>
    </location>
</feature>
<dbReference type="PANTHER" id="PTHR32024:SF1">
    <property type="entry name" value="KTR SYSTEM POTASSIUM UPTAKE PROTEIN B"/>
    <property type="match status" value="1"/>
</dbReference>
<feature type="transmembrane region" description="Helical" evidence="8">
    <location>
        <begin position="139"/>
        <end position="164"/>
    </location>
</feature>
<feature type="transmembrane region" description="Helical" evidence="8">
    <location>
        <begin position="422"/>
        <end position="444"/>
    </location>
</feature>
<keyword evidence="5 8" id="KW-1133">Transmembrane helix</keyword>
<keyword evidence="3" id="KW-1003">Cell membrane</keyword>
<feature type="transmembrane region" description="Helical" evidence="8">
    <location>
        <begin position="366"/>
        <end position="385"/>
    </location>
</feature>
<evidence type="ECO:0000256" key="7">
    <source>
        <dbReference type="ARBA" id="ARBA00023136"/>
    </source>
</evidence>
<keyword evidence="2" id="KW-0813">Transport</keyword>
<comment type="caution">
    <text evidence="9">The sequence shown here is derived from an EMBL/GenBank/DDBJ whole genome shotgun (WGS) entry which is preliminary data.</text>
</comment>
<name>A0ABV9SPD2_9ACTN</name>
<dbReference type="RefSeq" id="WP_344141522.1">
    <property type="nucleotide sequence ID" value="NZ_BAAAQI010000003.1"/>
</dbReference>
<reference evidence="10" key="1">
    <citation type="journal article" date="2019" name="Int. J. Syst. Evol. Microbiol.">
        <title>The Global Catalogue of Microorganisms (GCM) 10K type strain sequencing project: providing services to taxonomists for standard genome sequencing and annotation.</title>
        <authorList>
            <consortium name="The Broad Institute Genomics Platform"/>
            <consortium name="The Broad Institute Genome Sequencing Center for Infectious Disease"/>
            <person name="Wu L."/>
            <person name="Ma J."/>
        </authorList>
    </citation>
    <scope>NUCLEOTIDE SEQUENCE [LARGE SCALE GENOMIC DNA]</scope>
    <source>
        <strain evidence="10">CGMCC 4.7304</strain>
    </source>
</reference>
<evidence type="ECO:0000256" key="3">
    <source>
        <dbReference type="ARBA" id="ARBA00022475"/>
    </source>
</evidence>
<protein>
    <submittedName>
        <fullName evidence="9">TrkH family potassium uptake protein</fullName>
    </submittedName>
</protein>
<proteinExistence type="predicted"/>
<evidence type="ECO:0000256" key="2">
    <source>
        <dbReference type="ARBA" id="ARBA00022448"/>
    </source>
</evidence>
<dbReference type="EMBL" id="JBHSIY010000011">
    <property type="protein sequence ID" value="MFC4867984.1"/>
    <property type="molecule type" value="Genomic_DNA"/>
</dbReference>
<keyword evidence="10" id="KW-1185">Reference proteome</keyword>
<evidence type="ECO:0000256" key="6">
    <source>
        <dbReference type="ARBA" id="ARBA00023065"/>
    </source>
</evidence>
<keyword evidence="7 8" id="KW-0472">Membrane</keyword>
<organism evidence="9 10">
    <name type="scientific">Streptomonospora arabica</name>
    <dbReference type="NCBI Taxonomy" id="412417"/>
    <lineage>
        <taxon>Bacteria</taxon>
        <taxon>Bacillati</taxon>
        <taxon>Actinomycetota</taxon>
        <taxon>Actinomycetes</taxon>
        <taxon>Streptosporangiales</taxon>
        <taxon>Nocardiopsidaceae</taxon>
        <taxon>Streptomonospora</taxon>
    </lineage>
</organism>
<dbReference type="InterPro" id="IPR003445">
    <property type="entry name" value="Cat_transpt"/>
</dbReference>
<accession>A0ABV9SPD2</accession>
<feature type="transmembrane region" description="Helical" evidence="8">
    <location>
        <begin position="245"/>
        <end position="264"/>
    </location>
</feature>
<evidence type="ECO:0000256" key="4">
    <source>
        <dbReference type="ARBA" id="ARBA00022692"/>
    </source>
</evidence>
<dbReference type="Pfam" id="PF02386">
    <property type="entry name" value="TrkH"/>
    <property type="match status" value="1"/>
</dbReference>
<feature type="transmembrane region" description="Helical" evidence="8">
    <location>
        <begin position="314"/>
        <end position="345"/>
    </location>
</feature>
<dbReference type="PANTHER" id="PTHR32024">
    <property type="entry name" value="TRK SYSTEM POTASSIUM UPTAKE PROTEIN TRKG-RELATED"/>
    <property type="match status" value="1"/>
</dbReference>
<feature type="transmembrane region" description="Helical" evidence="8">
    <location>
        <begin position="26"/>
        <end position="48"/>
    </location>
</feature>
<sequence length="461" mass="49190">MAFARSRFDGWRPLRGLLVRLQHPSVIVVGSFAAVVLAGTAVLMTPWASREGTATGFENALFTATSAVCVTGLIVLDTASYWSGLGIVVIGALIQIGGFGIMALVSVVVLLLAHRFGLRMQLSAQMETKSLSIGEVRRVVQGVFLVSVSVEAVLALVLVLRLALHHGYSWPRALEYGVFHAVSAFNNAGFALYTDSLVRFESDPWILVPVALAVIAGGLGFPVWFELWRHARHSGRRQWSLHFKITAGTTVLLLAAGTALITLLEWRNPATLGTYTTAGKLLNGFFHGVMPRTAGFNSLDVGEMRPSTLLVTDVLMFIGGGSAGTAGGIKVTTFALVGFVLWAIVRGEPSVHVMGRRLDTGAQQQALAVALLSIGGVMVCTLILLSTTRFSLDQVLFETVSAFGTVGLSTGITAELPTLGHLLITLLMFVGRLGPITLATALALRTTGRRYELPEERPIVG</sequence>
<keyword evidence="6" id="KW-0406">Ion transport</keyword>
<evidence type="ECO:0000256" key="5">
    <source>
        <dbReference type="ARBA" id="ARBA00022989"/>
    </source>
</evidence>
<feature type="transmembrane region" description="Helical" evidence="8">
    <location>
        <begin position="205"/>
        <end position="225"/>
    </location>
</feature>
<evidence type="ECO:0000313" key="9">
    <source>
        <dbReference type="EMBL" id="MFC4867984.1"/>
    </source>
</evidence>
<evidence type="ECO:0000313" key="10">
    <source>
        <dbReference type="Proteomes" id="UP001595858"/>
    </source>
</evidence>
<evidence type="ECO:0000256" key="8">
    <source>
        <dbReference type="SAM" id="Phobius"/>
    </source>
</evidence>
<comment type="subcellular location">
    <subcellularLocation>
        <location evidence="1">Cell membrane</location>
        <topology evidence="1">Multi-pass membrane protein</topology>
    </subcellularLocation>
</comment>